<dbReference type="STRING" id="1754190.A0A1Y2BFR1"/>
<protein>
    <recommendedName>
        <fullName evidence="2">DNAJC11-like beta-barrel domain-containing protein</fullName>
    </recommendedName>
</protein>
<evidence type="ECO:0000259" key="2">
    <source>
        <dbReference type="Pfam" id="PF22774"/>
    </source>
</evidence>
<reference evidence="3 4" key="1">
    <citation type="submission" date="2016-08" db="EMBL/GenBank/DDBJ databases">
        <title>A Parts List for Fungal Cellulosomes Revealed by Comparative Genomics.</title>
        <authorList>
            <consortium name="DOE Joint Genome Institute"/>
            <person name="Haitjema C.H."/>
            <person name="Gilmore S.P."/>
            <person name="Henske J.K."/>
            <person name="Solomon K.V."/>
            <person name="De Groot R."/>
            <person name="Kuo A."/>
            <person name="Mondo S.J."/>
            <person name="Salamov A.A."/>
            <person name="Labutti K."/>
            <person name="Zhao Z."/>
            <person name="Chiniquy J."/>
            <person name="Barry K."/>
            <person name="Brewer H.M."/>
            <person name="Purvine S.O."/>
            <person name="Wright A.T."/>
            <person name="Boxma B."/>
            <person name="Van Alen T."/>
            <person name="Hackstein J.H."/>
            <person name="Baker S.E."/>
            <person name="Grigoriev I.V."/>
            <person name="O'Malley M.A."/>
        </authorList>
    </citation>
    <scope>NUCLEOTIDE SEQUENCE [LARGE SCALE GENOMIC DNA]</scope>
    <source>
        <strain evidence="3 4">G1</strain>
    </source>
</reference>
<dbReference type="Proteomes" id="UP000193920">
    <property type="component" value="Unassembled WGS sequence"/>
</dbReference>
<accession>A0A1Y2BFR1</accession>
<gene>
    <name evidence="3" type="ORF">LY90DRAFT_511996</name>
</gene>
<keyword evidence="4" id="KW-1185">Reference proteome</keyword>
<evidence type="ECO:0000256" key="1">
    <source>
        <dbReference type="SAM" id="MobiDB-lite"/>
    </source>
</evidence>
<dbReference type="EMBL" id="MCOG01000159">
    <property type="protein sequence ID" value="ORY33642.1"/>
    <property type="molecule type" value="Genomic_DNA"/>
</dbReference>
<feature type="compositionally biased region" description="Pro residues" evidence="1">
    <location>
        <begin position="10"/>
        <end position="19"/>
    </location>
</feature>
<evidence type="ECO:0000313" key="3">
    <source>
        <dbReference type="EMBL" id="ORY33642.1"/>
    </source>
</evidence>
<feature type="region of interest" description="Disordered" evidence="1">
    <location>
        <begin position="1"/>
        <end position="24"/>
    </location>
</feature>
<feature type="domain" description="DNAJC11-like beta-barrel" evidence="2">
    <location>
        <begin position="74"/>
        <end position="166"/>
    </location>
</feature>
<proteinExistence type="predicted"/>
<name>A0A1Y2BFR1_9FUNG</name>
<comment type="caution">
    <text evidence="3">The sequence shown here is derived from an EMBL/GenBank/DDBJ whole genome shotgun (WGS) entry which is preliminary data.</text>
</comment>
<dbReference type="Pfam" id="PF22774">
    <property type="entry name" value="DNAJC11_beta-barrel"/>
    <property type="match status" value="1"/>
</dbReference>
<sequence length="168" mass="18213">MLDASGQISPPLPPPPPSLYGPRHPYLPRYGYGYSPLPSSPLSSASPPKPVSRGLADVFRLPKLQSSFIYHSWQRSINITGQVYSHRNLNIVSVIGTLSHTISSSLATEISTCFGTQPYLQEDSLRNFQMMAATALTPAAPPMLTFVAGRQLAPYCTGTIAYNTGFIL</sequence>
<organism evidence="3 4">
    <name type="scientific">Neocallimastix californiae</name>
    <dbReference type="NCBI Taxonomy" id="1754190"/>
    <lineage>
        <taxon>Eukaryota</taxon>
        <taxon>Fungi</taxon>
        <taxon>Fungi incertae sedis</taxon>
        <taxon>Chytridiomycota</taxon>
        <taxon>Chytridiomycota incertae sedis</taxon>
        <taxon>Neocallimastigomycetes</taxon>
        <taxon>Neocallimastigales</taxon>
        <taxon>Neocallimastigaceae</taxon>
        <taxon>Neocallimastix</taxon>
    </lineage>
</organism>
<dbReference type="AlphaFoldDB" id="A0A1Y2BFR1"/>
<evidence type="ECO:0000313" key="4">
    <source>
        <dbReference type="Proteomes" id="UP000193920"/>
    </source>
</evidence>
<dbReference type="InterPro" id="IPR055225">
    <property type="entry name" value="DNAJC11-like_beta-barrel"/>
</dbReference>
<dbReference type="OrthoDB" id="10250354at2759"/>